<reference evidence="1 2" key="1">
    <citation type="submission" date="2016-07" db="EMBL/GenBank/DDBJ databases">
        <authorList>
            <person name="Millard A."/>
        </authorList>
    </citation>
    <scope>NUCLEOTIDE SEQUENCE [LARGE SCALE GENOMIC DNA]</scope>
</reference>
<accession>A0A1C3S7L8</accession>
<evidence type="ECO:0000313" key="1">
    <source>
        <dbReference type="EMBL" id="SCA80561.1"/>
    </source>
</evidence>
<organism evidence="1 2">
    <name type="scientific">Escherichia phage vB_Eco_slurp01</name>
    <dbReference type="NCBI Taxonomy" id="1874688"/>
    <lineage>
        <taxon>Viruses</taxon>
        <taxon>Duplodnaviria</taxon>
        <taxon>Heunggongvirae</taxon>
        <taxon>Uroviricota</taxon>
        <taxon>Caudoviricetes</taxon>
        <taxon>Asteriusvirus</taxon>
        <taxon>Asteriusvirus PBECO4</taxon>
    </lineage>
</organism>
<name>A0A1C3S7L8_9CAUD</name>
<protein>
    <submittedName>
        <fullName evidence="1">Uncharacterized protein</fullName>
    </submittedName>
</protein>
<gene>
    <name evidence="1" type="ORF">PSLUR01_00584</name>
</gene>
<sequence>MGCTMFLKNTYELIKMLQNMNSGGLFPYYSEDETHRLVLKLDETGRIISLRTTVPSVEPVITKSTQNSGTAVKTPQTYNSNYQQPQMYTICTPPIKRVACIVNIKVSKDYRDLISVEWSELTSSLATNGFVVTNTGLAQNVKEGQQIMSALYLSNGCVIINGKLYSDADPTAFTEDLIGDKEYSILEIMNLKKVYENHD</sequence>
<dbReference type="Proteomes" id="UP000279386">
    <property type="component" value="Segment"/>
</dbReference>
<dbReference type="EMBL" id="LT603033">
    <property type="protein sequence ID" value="SCA80561.1"/>
    <property type="molecule type" value="Genomic_DNA"/>
</dbReference>
<proteinExistence type="predicted"/>
<evidence type="ECO:0000313" key="2">
    <source>
        <dbReference type="Proteomes" id="UP000279386"/>
    </source>
</evidence>